<comment type="caution">
    <text evidence="1">The sequence shown here is derived from an EMBL/GenBank/DDBJ whole genome shotgun (WGS) entry which is preliminary data.</text>
</comment>
<sequence>MMATFRRGARWRFDPVQNDMGQHQNCHYGSRERHRFGKHGRARIPKKVGGGVANFNWSGQGGQPTWFGAAAAQMVTLAIILFGTPQTLA</sequence>
<dbReference type="AlphaFoldDB" id="A0A7X6FQ00"/>
<gene>
    <name evidence="1" type="ORF">HGG76_00015</name>
</gene>
<dbReference type="EMBL" id="JAAXZB010000001">
    <property type="protein sequence ID" value="NKW08920.1"/>
    <property type="molecule type" value="Genomic_DNA"/>
</dbReference>
<evidence type="ECO:0000313" key="2">
    <source>
        <dbReference type="Proteomes" id="UP000558475"/>
    </source>
</evidence>
<name>A0A7X6FQ00_9HYPH</name>
<reference evidence="1 2" key="1">
    <citation type="submission" date="2020-04" db="EMBL/GenBank/DDBJ databases">
        <title>Whole genome sequencing of clinical and environmental type strains of Ochrobactrum.</title>
        <authorList>
            <person name="Dharne M."/>
        </authorList>
    </citation>
    <scope>NUCLEOTIDE SEQUENCE [LARGE SCALE GENOMIC DNA]</scope>
    <source>
        <strain evidence="1 2">DSM 13340</strain>
    </source>
</reference>
<evidence type="ECO:0000313" key="1">
    <source>
        <dbReference type="EMBL" id="NKW08920.1"/>
    </source>
</evidence>
<proteinExistence type="predicted"/>
<protein>
    <submittedName>
        <fullName evidence="1">Uncharacterized protein</fullName>
    </submittedName>
</protein>
<accession>A0A7X6FQ00</accession>
<dbReference type="Proteomes" id="UP000558475">
    <property type="component" value="Unassembled WGS sequence"/>
</dbReference>
<organism evidence="1 2">
    <name type="scientific">Brucella tritici</name>
    <dbReference type="NCBI Taxonomy" id="94626"/>
    <lineage>
        <taxon>Bacteria</taxon>
        <taxon>Pseudomonadati</taxon>
        <taxon>Pseudomonadota</taxon>
        <taxon>Alphaproteobacteria</taxon>
        <taxon>Hyphomicrobiales</taxon>
        <taxon>Brucellaceae</taxon>
        <taxon>Brucella/Ochrobactrum group</taxon>
        <taxon>Brucella</taxon>
    </lineage>
</organism>